<dbReference type="PANTHER" id="PTHR43352:SF1">
    <property type="entry name" value="ANTHRANILATE--COA LIGASE"/>
    <property type="match status" value="1"/>
</dbReference>
<keyword evidence="1 5" id="KW-0436">Ligase</keyword>
<reference evidence="5 6" key="1">
    <citation type="submission" date="2018-06" db="EMBL/GenBank/DDBJ databases">
        <title>Genomic Encyclopedia of Type Strains, Phase III (KMG-III): the genomes of soil and plant-associated and newly described type strains.</title>
        <authorList>
            <person name="Whitman W."/>
        </authorList>
    </citation>
    <scope>NUCLEOTIDE SEQUENCE [LARGE SCALE GENOMIC DNA]</scope>
    <source>
        <strain evidence="5 6">JA737</strain>
    </source>
</reference>
<dbReference type="OrthoDB" id="9803968at2"/>
<dbReference type="EMBL" id="QJTK01000001">
    <property type="protein sequence ID" value="PYF13078.1"/>
    <property type="molecule type" value="Genomic_DNA"/>
</dbReference>
<dbReference type="Proteomes" id="UP000247727">
    <property type="component" value="Unassembled WGS sequence"/>
</dbReference>
<comment type="caution">
    <text evidence="5">The sequence shown here is derived from an EMBL/GenBank/DDBJ whole genome shotgun (WGS) entry which is preliminary data.</text>
</comment>
<dbReference type="GO" id="GO:0044550">
    <property type="term" value="P:secondary metabolite biosynthetic process"/>
    <property type="evidence" value="ECO:0007669"/>
    <property type="project" value="TreeGrafter"/>
</dbReference>
<dbReference type="InterPro" id="IPR025110">
    <property type="entry name" value="AMP-bd_C"/>
</dbReference>
<dbReference type="AlphaFoldDB" id="A0A318U3J1"/>
<dbReference type="PANTHER" id="PTHR43352">
    <property type="entry name" value="ACETYL-COA SYNTHETASE"/>
    <property type="match status" value="1"/>
</dbReference>
<keyword evidence="6" id="KW-1185">Reference proteome</keyword>
<dbReference type="Pfam" id="PF00501">
    <property type="entry name" value="AMP-binding"/>
    <property type="match status" value="1"/>
</dbReference>
<dbReference type="InterPro" id="IPR045851">
    <property type="entry name" value="AMP-bd_C_sf"/>
</dbReference>
<dbReference type="GO" id="GO:0016878">
    <property type="term" value="F:acid-thiol ligase activity"/>
    <property type="evidence" value="ECO:0007669"/>
    <property type="project" value="TreeGrafter"/>
</dbReference>
<proteinExistence type="predicted"/>
<evidence type="ECO:0000313" key="6">
    <source>
        <dbReference type="Proteomes" id="UP000247727"/>
    </source>
</evidence>
<dbReference type="PROSITE" id="PS00455">
    <property type="entry name" value="AMP_BINDING"/>
    <property type="match status" value="1"/>
</dbReference>
<dbReference type="InterPro" id="IPR020845">
    <property type="entry name" value="AMP-binding_CS"/>
</dbReference>
<dbReference type="RefSeq" id="WP_110804084.1">
    <property type="nucleotide sequence ID" value="NZ_QJTK01000001.1"/>
</dbReference>
<feature type="region of interest" description="Disordered" evidence="2">
    <location>
        <begin position="489"/>
        <end position="512"/>
    </location>
</feature>
<evidence type="ECO:0000256" key="1">
    <source>
        <dbReference type="ARBA" id="ARBA00022598"/>
    </source>
</evidence>
<protein>
    <submittedName>
        <fullName evidence="5">Acyl-CoA synthetase (AMP-forming)/AMP-acid ligase II</fullName>
    </submittedName>
</protein>
<accession>A0A318U3J1</accession>
<dbReference type="SUPFAM" id="SSF56801">
    <property type="entry name" value="Acetyl-CoA synthetase-like"/>
    <property type="match status" value="1"/>
</dbReference>
<evidence type="ECO:0000259" key="3">
    <source>
        <dbReference type="Pfam" id="PF00501"/>
    </source>
</evidence>
<feature type="domain" description="AMP-binding enzyme C-terminal" evidence="4">
    <location>
        <begin position="421"/>
        <end position="492"/>
    </location>
</feature>
<dbReference type="Pfam" id="PF13193">
    <property type="entry name" value="AMP-binding_C"/>
    <property type="match status" value="1"/>
</dbReference>
<dbReference type="InterPro" id="IPR000873">
    <property type="entry name" value="AMP-dep_synth/lig_dom"/>
</dbReference>
<name>A0A318U3J1_9RHOB</name>
<dbReference type="Gene3D" id="3.40.50.12780">
    <property type="entry name" value="N-terminal domain of ligase-like"/>
    <property type="match status" value="1"/>
</dbReference>
<evidence type="ECO:0000259" key="4">
    <source>
        <dbReference type="Pfam" id="PF13193"/>
    </source>
</evidence>
<evidence type="ECO:0000256" key="2">
    <source>
        <dbReference type="SAM" id="MobiDB-lite"/>
    </source>
</evidence>
<sequence length="512" mass="54583">MLSIHQSPAFAPPPAAFNMAAHVLAHADRLSDRSALQIVGPSGAERWSFGRLAAAVRGTGAGLLKAGLVPGDRVLLRLGNTPEFPVAFLGAIAAGLVPVPTSPQLTGEEITKMAAQISPAAVVAGEGISLPDNPRMILTETDLRGFEALPPCDYQMVSPDRLAYIVFTSGTSGSARAVCHAHRAIWARQMMHDGWYGLSSSDRLLHAGAFNWTYTLGTGLMDPWTVGATALIPAPGVDPAMLPLLLRRFDVTIFAAVPGVYRQLLKHHQTLNLPRLRHGLSAGEALPALTRRHWTDASGTPIFEALGMSECSTFISSCPMHPAPEGTMGWPQAGRHVAVLSPEGVPVPRGEPGDLSVHCTDPGLFLGYWGAEAEARAKFTPDGQWFRTGDIVTMTEAGAITYQGRVDDMMNAGGFRVSPLEVEAAMVTCPDAGEVAAVELRISEETSLVALAHTGSASEEALSTHAAAHLARYKQPRIYRQFPALPRNRNGKIDRKTLRNTWPELAGSGASQ</sequence>
<dbReference type="Gene3D" id="3.30.300.30">
    <property type="match status" value="1"/>
</dbReference>
<organism evidence="5 6">
    <name type="scientific">Rhodobacter viridis</name>
    <dbReference type="NCBI Taxonomy" id="1054202"/>
    <lineage>
        <taxon>Bacteria</taxon>
        <taxon>Pseudomonadati</taxon>
        <taxon>Pseudomonadota</taxon>
        <taxon>Alphaproteobacteria</taxon>
        <taxon>Rhodobacterales</taxon>
        <taxon>Rhodobacter group</taxon>
        <taxon>Rhodobacter</taxon>
    </lineage>
</organism>
<evidence type="ECO:0000313" key="5">
    <source>
        <dbReference type="EMBL" id="PYF13078.1"/>
    </source>
</evidence>
<feature type="domain" description="AMP-dependent synthetase/ligase" evidence="3">
    <location>
        <begin position="26"/>
        <end position="369"/>
    </location>
</feature>
<dbReference type="InterPro" id="IPR042099">
    <property type="entry name" value="ANL_N_sf"/>
</dbReference>
<gene>
    <name evidence="5" type="ORF">C8J30_101463</name>
</gene>